<dbReference type="AlphaFoldDB" id="A0A4R5TWD3"/>
<dbReference type="OrthoDB" id="5294870at2"/>
<dbReference type="InterPro" id="IPR011008">
    <property type="entry name" value="Dimeric_a/b-barrel"/>
</dbReference>
<evidence type="ECO:0000313" key="1">
    <source>
        <dbReference type="EMBL" id="TDK25445.1"/>
    </source>
</evidence>
<dbReference type="SUPFAM" id="SSF54909">
    <property type="entry name" value="Dimeric alpha+beta barrel"/>
    <property type="match status" value="1"/>
</dbReference>
<dbReference type="Proteomes" id="UP000295411">
    <property type="component" value="Unassembled WGS sequence"/>
</dbReference>
<dbReference type="EMBL" id="SMTK01000003">
    <property type="protein sequence ID" value="TDK25445.1"/>
    <property type="molecule type" value="Genomic_DNA"/>
</dbReference>
<sequence length="100" mass="11095">MQTKITVIINNPTDPEAFERDFPELLTIAKSLPGQLRLESAKVWPKEDGTPTPAYRTLDFYFESYDAASQAVSVPQAGQFFQKLGGMGGTFMGLFSEVEQ</sequence>
<name>A0A4R5TWD3_9MICC</name>
<reference evidence="1 2" key="1">
    <citation type="submission" date="2019-03" db="EMBL/GenBank/DDBJ databases">
        <title>Arthrobacter sp. nov., an bacterium isolated from biocrust in Mu Us Desert.</title>
        <authorList>
            <person name="Lixiong L."/>
        </authorList>
    </citation>
    <scope>NUCLEOTIDE SEQUENCE [LARGE SCALE GENOMIC DNA]</scope>
    <source>
        <strain evidence="1 2">SLN-3</strain>
    </source>
</reference>
<accession>A0A4R5TWD3</accession>
<dbReference type="RefSeq" id="WP_133403714.1">
    <property type="nucleotide sequence ID" value="NZ_SMTK01000003.1"/>
</dbReference>
<comment type="caution">
    <text evidence="1">The sequence shown here is derived from an EMBL/GenBank/DDBJ whole genome shotgun (WGS) entry which is preliminary data.</text>
</comment>
<evidence type="ECO:0000313" key="2">
    <source>
        <dbReference type="Proteomes" id="UP000295411"/>
    </source>
</evidence>
<dbReference type="Gene3D" id="3.30.70.100">
    <property type="match status" value="1"/>
</dbReference>
<organism evidence="1 2">
    <name type="scientific">Arthrobacter crusticola</name>
    <dbReference type="NCBI Taxonomy" id="2547960"/>
    <lineage>
        <taxon>Bacteria</taxon>
        <taxon>Bacillati</taxon>
        <taxon>Actinomycetota</taxon>
        <taxon>Actinomycetes</taxon>
        <taxon>Micrococcales</taxon>
        <taxon>Micrococcaceae</taxon>
        <taxon>Arthrobacter</taxon>
    </lineage>
</organism>
<protein>
    <submittedName>
        <fullName evidence="1">EthD family reductase</fullName>
    </submittedName>
</protein>
<gene>
    <name evidence="1" type="ORF">E2F48_09280</name>
</gene>
<proteinExistence type="predicted"/>
<keyword evidence="2" id="KW-1185">Reference proteome</keyword>